<protein>
    <submittedName>
        <fullName evidence="3">Uncharacterized protein LOC115801511</fullName>
    </submittedName>
</protein>
<gene>
    <name evidence="3" type="primary">LOC115801511</name>
</gene>
<accession>A0A7F8K234</accession>
<evidence type="ECO:0000313" key="3">
    <source>
        <dbReference type="RefSeq" id="XP_030615254.1"/>
    </source>
</evidence>
<feature type="compositionally biased region" description="Basic and acidic residues" evidence="1">
    <location>
        <begin position="122"/>
        <end position="132"/>
    </location>
</feature>
<dbReference type="Proteomes" id="UP000248483">
    <property type="component" value="Unplaced"/>
</dbReference>
<organism evidence="2 3">
    <name type="scientific">Delphinapterus leucas</name>
    <name type="common">Beluga whale</name>
    <dbReference type="NCBI Taxonomy" id="9749"/>
    <lineage>
        <taxon>Eukaryota</taxon>
        <taxon>Metazoa</taxon>
        <taxon>Chordata</taxon>
        <taxon>Craniata</taxon>
        <taxon>Vertebrata</taxon>
        <taxon>Euteleostomi</taxon>
        <taxon>Mammalia</taxon>
        <taxon>Eutheria</taxon>
        <taxon>Laurasiatheria</taxon>
        <taxon>Artiodactyla</taxon>
        <taxon>Whippomorpha</taxon>
        <taxon>Cetacea</taxon>
        <taxon>Odontoceti</taxon>
        <taxon>Monodontidae</taxon>
        <taxon>Delphinapterus</taxon>
    </lineage>
</organism>
<name>A0A7F8K234_DELLE</name>
<dbReference type="InParanoid" id="A0A7F8K234"/>
<evidence type="ECO:0000313" key="2">
    <source>
        <dbReference type="Proteomes" id="UP000248483"/>
    </source>
</evidence>
<dbReference type="GeneID" id="115801511"/>
<dbReference type="KEGG" id="dle:115801511"/>
<evidence type="ECO:0000256" key="1">
    <source>
        <dbReference type="SAM" id="MobiDB-lite"/>
    </source>
</evidence>
<dbReference type="AlphaFoldDB" id="A0A7F8K234"/>
<dbReference type="RefSeq" id="XP_030615254.1">
    <property type="nucleotide sequence ID" value="XM_030759394.1"/>
</dbReference>
<keyword evidence="2" id="KW-1185">Reference proteome</keyword>
<feature type="region of interest" description="Disordered" evidence="1">
    <location>
        <begin position="1"/>
        <end position="145"/>
    </location>
</feature>
<reference evidence="3" key="1">
    <citation type="submission" date="2025-08" db="UniProtKB">
        <authorList>
            <consortium name="RefSeq"/>
        </authorList>
    </citation>
    <scope>IDENTIFICATION</scope>
    <source>
        <tissue evidence="3">Blood</tissue>
    </source>
</reference>
<proteinExistence type="predicted"/>
<feature type="compositionally biased region" description="Low complexity" evidence="1">
    <location>
        <begin position="76"/>
        <end position="95"/>
    </location>
</feature>
<feature type="compositionally biased region" description="Gly residues" evidence="1">
    <location>
        <begin position="110"/>
        <end position="120"/>
    </location>
</feature>
<sequence>MLSQTAAAKRGKRAKNTPAGSRPKEGGSGAEGLITHTKLTSIGAPRFPSPSRGLAARTPRERDQEEAPWLPRSREPGSAAAGPPGAGQPGPARPALCLRDWWPRQSPGTGKQGGGGGRGGRALRENRREEKNAPPTTLHKSLFLP</sequence>